<name>A0ABV2FIT5_9STRE</name>
<gene>
    <name evidence="5" type="ORF">ABID29_001592</name>
</gene>
<dbReference type="Gene3D" id="1.10.10.10">
    <property type="entry name" value="Winged helix-like DNA-binding domain superfamily/Winged helix DNA-binding domain"/>
    <property type="match status" value="1"/>
</dbReference>
<reference evidence="5 6" key="1">
    <citation type="submission" date="2024-06" db="EMBL/GenBank/DDBJ databases">
        <title>Genomic Encyclopedia of Type Strains, Phase IV (KMG-IV): sequencing the most valuable type-strain genomes for metagenomic binning, comparative biology and taxonomic classification.</title>
        <authorList>
            <person name="Goeker M."/>
        </authorList>
    </citation>
    <scope>NUCLEOTIDE SEQUENCE [LARGE SCALE GENOMIC DNA]</scope>
    <source>
        <strain evidence="5 6">DSM 28303</strain>
    </source>
</reference>
<proteinExistence type="predicted"/>
<dbReference type="InterPro" id="IPR050679">
    <property type="entry name" value="Bact_HTH_transcr_reg"/>
</dbReference>
<evidence type="ECO:0000259" key="4">
    <source>
        <dbReference type="PROSITE" id="PS50949"/>
    </source>
</evidence>
<evidence type="ECO:0000256" key="1">
    <source>
        <dbReference type="ARBA" id="ARBA00023015"/>
    </source>
</evidence>
<dbReference type="SMART" id="SM00345">
    <property type="entry name" value="HTH_GNTR"/>
    <property type="match status" value="1"/>
</dbReference>
<keyword evidence="6" id="KW-1185">Reference proteome</keyword>
<evidence type="ECO:0000256" key="2">
    <source>
        <dbReference type="ARBA" id="ARBA00023125"/>
    </source>
</evidence>
<dbReference type="InterPro" id="IPR000524">
    <property type="entry name" value="Tscrpt_reg_HTH_GntR"/>
</dbReference>
<protein>
    <submittedName>
        <fullName evidence="5">DNA-binding GntR family transcriptional regulator</fullName>
    </submittedName>
</protein>
<keyword evidence="1" id="KW-0805">Transcription regulation</keyword>
<dbReference type="PANTHER" id="PTHR44846">
    <property type="entry name" value="MANNOSYL-D-GLYCERATE TRANSPORT/METABOLISM SYSTEM REPRESSOR MNGR-RELATED"/>
    <property type="match status" value="1"/>
</dbReference>
<dbReference type="InterPro" id="IPR036388">
    <property type="entry name" value="WH-like_DNA-bd_sf"/>
</dbReference>
<dbReference type="InterPro" id="IPR036390">
    <property type="entry name" value="WH_DNA-bd_sf"/>
</dbReference>
<evidence type="ECO:0000256" key="3">
    <source>
        <dbReference type="ARBA" id="ARBA00023163"/>
    </source>
</evidence>
<comment type="caution">
    <text evidence="5">The sequence shown here is derived from an EMBL/GenBank/DDBJ whole genome shotgun (WGS) entry which is preliminary data.</text>
</comment>
<evidence type="ECO:0000313" key="5">
    <source>
        <dbReference type="EMBL" id="MET3558467.1"/>
    </source>
</evidence>
<accession>A0ABV2FIT5</accession>
<dbReference type="SUPFAM" id="SSF46785">
    <property type="entry name" value="Winged helix' DNA-binding domain"/>
    <property type="match status" value="1"/>
</dbReference>
<dbReference type="PANTHER" id="PTHR44846:SF1">
    <property type="entry name" value="MANNOSYL-D-GLYCERATE TRANSPORT_METABOLISM SYSTEM REPRESSOR MNGR-RELATED"/>
    <property type="match status" value="1"/>
</dbReference>
<dbReference type="CDD" id="cd07377">
    <property type="entry name" value="WHTH_GntR"/>
    <property type="match status" value="1"/>
</dbReference>
<dbReference type="GO" id="GO:0003677">
    <property type="term" value="F:DNA binding"/>
    <property type="evidence" value="ECO:0007669"/>
    <property type="project" value="UniProtKB-KW"/>
</dbReference>
<dbReference type="Proteomes" id="UP001549122">
    <property type="component" value="Unassembled WGS sequence"/>
</dbReference>
<dbReference type="PROSITE" id="PS50949">
    <property type="entry name" value="HTH_GNTR"/>
    <property type="match status" value="1"/>
</dbReference>
<dbReference type="Pfam" id="PF00392">
    <property type="entry name" value="GntR"/>
    <property type="match status" value="1"/>
</dbReference>
<feature type="domain" description="HTH gntR-type" evidence="4">
    <location>
        <begin position="11"/>
        <end position="79"/>
    </location>
</feature>
<organism evidence="5 6">
    <name type="scientific">Streptococcus rupicaprae</name>
    <dbReference type="NCBI Taxonomy" id="759619"/>
    <lineage>
        <taxon>Bacteria</taxon>
        <taxon>Bacillati</taxon>
        <taxon>Bacillota</taxon>
        <taxon>Bacilli</taxon>
        <taxon>Lactobacillales</taxon>
        <taxon>Streptococcaceae</taxon>
        <taxon>Streptococcus</taxon>
    </lineage>
</organism>
<keyword evidence="2 5" id="KW-0238">DNA-binding</keyword>
<dbReference type="EMBL" id="JBEPLO010000017">
    <property type="protein sequence ID" value="MET3558467.1"/>
    <property type="molecule type" value="Genomic_DNA"/>
</dbReference>
<evidence type="ECO:0000313" key="6">
    <source>
        <dbReference type="Proteomes" id="UP001549122"/>
    </source>
</evidence>
<sequence length="134" mass="15013">MVIILHDKHKVSSYETIAVSIARLIHRQEINVGAKLDSMVKLGRRYGVSRETVRNGLKLLADGGVVSLHHGKGAVVISRECAIAFLDDFRQQTEIRAIYSEISEMIHQQESDLDKLKHLVGQLTQKLSPSLKET</sequence>
<keyword evidence="3" id="KW-0804">Transcription</keyword>